<dbReference type="Proteomes" id="UP000315995">
    <property type="component" value="Chromosome"/>
</dbReference>
<feature type="compositionally biased region" description="Low complexity" evidence="1">
    <location>
        <begin position="143"/>
        <end position="166"/>
    </location>
</feature>
<keyword evidence="2" id="KW-0732">Signal</keyword>
<feature type="region of interest" description="Disordered" evidence="1">
    <location>
        <begin position="41"/>
        <end position="74"/>
    </location>
</feature>
<evidence type="ECO:0000256" key="1">
    <source>
        <dbReference type="SAM" id="MobiDB-lite"/>
    </source>
</evidence>
<gene>
    <name evidence="3" type="ORF">FIV42_11450</name>
</gene>
<dbReference type="EMBL" id="CP041186">
    <property type="protein sequence ID" value="QDG51333.1"/>
    <property type="molecule type" value="Genomic_DNA"/>
</dbReference>
<dbReference type="AlphaFoldDB" id="A0A4Y6PSX0"/>
<keyword evidence="4" id="KW-1185">Reference proteome</keyword>
<accession>A0A4Y6PSX0</accession>
<feature type="compositionally biased region" description="Basic and acidic residues" evidence="1">
    <location>
        <begin position="98"/>
        <end position="142"/>
    </location>
</feature>
<evidence type="ECO:0000256" key="2">
    <source>
        <dbReference type="SAM" id="SignalP"/>
    </source>
</evidence>
<sequence length="240" mass="25787">MTNSNLQKLIALSSRWRLLVVGLAVGALLATAVAAVAQTTDEQPSAGGFGEDLRQKKAALEKREKEIDKRSKEVDKLAAELKKREAELDAKVREFNKKRAEEMQAQEQEKKAEEKQQAGAEKGAEPQGKEQKGQGKKEKEQNGAKAGQTQQGANQQANQPANQQAGKPGVDPKKIDELAKKVKAMKPAAAAALFGELEPALAVAVYETIDARSSGKILNKMPPNLAARLSEKMVRGGGAQ</sequence>
<feature type="region of interest" description="Disordered" evidence="1">
    <location>
        <begin position="98"/>
        <end position="175"/>
    </location>
</feature>
<evidence type="ECO:0000313" key="4">
    <source>
        <dbReference type="Proteomes" id="UP000315995"/>
    </source>
</evidence>
<name>A0A4Y6PSX0_PERCE</name>
<reference evidence="3 4" key="1">
    <citation type="submission" date="2019-06" db="EMBL/GenBank/DDBJ databases">
        <title>Persicimonas caeni gen. nov., sp. nov., a predatory bacterium isolated from solar saltern.</title>
        <authorList>
            <person name="Wang S."/>
        </authorList>
    </citation>
    <scope>NUCLEOTIDE SEQUENCE [LARGE SCALE GENOMIC DNA]</scope>
    <source>
        <strain evidence="3 4">YN101</strain>
    </source>
</reference>
<dbReference type="SUPFAM" id="SSF158791">
    <property type="entry name" value="MgtE N-terminal domain-like"/>
    <property type="match status" value="1"/>
</dbReference>
<accession>A0A5B8Y4H2</accession>
<evidence type="ECO:0000313" key="3">
    <source>
        <dbReference type="EMBL" id="QDG51333.1"/>
    </source>
</evidence>
<feature type="chain" id="PRO_5030106379" description="Magnesium transporter MgtE intracellular domain-containing protein" evidence="2">
    <location>
        <begin position="38"/>
        <end position="240"/>
    </location>
</feature>
<proteinExistence type="predicted"/>
<protein>
    <recommendedName>
        <fullName evidence="5">Magnesium transporter MgtE intracellular domain-containing protein</fullName>
    </recommendedName>
</protein>
<feature type="signal peptide" evidence="2">
    <location>
        <begin position="1"/>
        <end position="37"/>
    </location>
</feature>
<feature type="compositionally biased region" description="Basic and acidic residues" evidence="1">
    <location>
        <begin position="51"/>
        <end position="74"/>
    </location>
</feature>
<evidence type="ECO:0008006" key="5">
    <source>
        <dbReference type="Google" id="ProtNLM"/>
    </source>
</evidence>
<organism evidence="3 4">
    <name type="scientific">Persicimonas caeni</name>
    <dbReference type="NCBI Taxonomy" id="2292766"/>
    <lineage>
        <taxon>Bacteria</taxon>
        <taxon>Deltaproteobacteria</taxon>
        <taxon>Bradymonadales</taxon>
        <taxon>Bradymonadaceae</taxon>
        <taxon>Persicimonas</taxon>
    </lineage>
</organism>
<dbReference type="RefSeq" id="WP_141197818.1">
    <property type="nucleotide sequence ID" value="NZ_CP041186.1"/>
</dbReference>